<comment type="caution">
    <text evidence="4">The sequence shown here is derived from an EMBL/GenBank/DDBJ whole genome shotgun (WGS) entry which is preliminary data.</text>
</comment>
<evidence type="ECO:0000256" key="2">
    <source>
        <dbReference type="SAM" id="MobiDB-lite"/>
    </source>
</evidence>
<gene>
    <name evidence="4" type="ORF">GGX14DRAFT_404486</name>
</gene>
<dbReference type="Proteomes" id="UP001219525">
    <property type="component" value="Unassembled WGS sequence"/>
</dbReference>
<feature type="domain" description="TEA" evidence="3">
    <location>
        <begin position="126"/>
        <end position="167"/>
    </location>
</feature>
<evidence type="ECO:0000256" key="1">
    <source>
        <dbReference type="ARBA" id="ARBA00008421"/>
    </source>
</evidence>
<dbReference type="GO" id="GO:0003700">
    <property type="term" value="F:DNA-binding transcription factor activity"/>
    <property type="evidence" value="ECO:0007669"/>
    <property type="project" value="InterPro"/>
</dbReference>
<sequence>MADPTYSVSVKDLARPAQEQAAIRRKHSKRTSFQPNLAAMVDLAAAEPNSAAEPQRVVSTVEVLGVHLSAEVRFQPLMAAKRDEARAGSNGDTKDTNGDTLTNKYWQHHSLAPYSLIAYEQKFGEHERAKILKKSTRNKFISAFILKETQVARTPKQISSRFQAIRSAWDERILPAPKDKRGYREEEANVLRFISVGFAPGYREETKANVENSGRCTSEETLHYEEEEEMENSGRCTSEEMLHYEEEVEMDISGRCTSEESPHYEEEEDMENSGRCTSLHYEEDEEIMVNIPVEYESRHLTTRVGKLMHNGRKAIQVNVVLFARPLEPAAGSAASALIRYGAHGITFLTHWEYWALASGPFLKKSAVKKVIPEKAARPHWDAGNTVVGGASERERRKLRRGGRLEIGEDPEDYLMPLFTATTAGSSSRGAPSVQEGYKLRSGKRCTFLGGSNRARARERQPLLSSLSYCNRARARERQPLPVFAVVLRCFQRTQRNGGNCKEFGDQTSYVLSSIATSRPVYLSMCLSSQRVLTKIPGVRPAPREGLPEWPAGAISAFVGEGGSGAMRLPVGCWCGVLGLPLELQRGRGESALPVHS</sequence>
<protein>
    <recommendedName>
        <fullName evidence="3">TEA domain-containing protein</fullName>
    </recommendedName>
</protein>
<dbReference type="Pfam" id="PF01285">
    <property type="entry name" value="TEA"/>
    <property type="match status" value="1"/>
</dbReference>
<organism evidence="4 5">
    <name type="scientific">Mycena pura</name>
    <dbReference type="NCBI Taxonomy" id="153505"/>
    <lineage>
        <taxon>Eukaryota</taxon>
        <taxon>Fungi</taxon>
        <taxon>Dikarya</taxon>
        <taxon>Basidiomycota</taxon>
        <taxon>Agaricomycotina</taxon>
        <taxon>Agaricomycetes</taxon>
        <taxon>Agaricomycetidae</taxon>
        <taxon>Agaricales</taxon>
        <taxon>Marasmiineae</taxon>
        <taxon>Mycenaceae</taxon>
        <taxon>Mycena</taxon>
    </lineage>
</organism>
<feature type="region of interest" description="Disordered" evidence="2">
    <location>
        <begin position="382"/>
        <end position="402"/>
    </location>
</feature>
<evidence type="ECO:0000313" key="4">
    <source>
        <dbReference type="EMBL" id="KAJ7194697.1"/>
    </source>
</evidence>
<keyword evidence="5" id="KW-1185">Reference proteome</keyword>
<dbReference type="Gene3D" id="6.10.20.40">
    <property type="entry name" value="TEA/ATTS domain"/>
    <property type="match status" value="1"/>
</dbReference>
<evidence type="ECO:0000313" key="5">
    <source>
        <dbReference type="Proteomes" id="UP001219525"/>
    </source>
</evidence>
<proteinExistence type="inferred from homology"/>
<dbReference type="AlphaFoldDB" id="A0AAD6Y3F9"/>
<dbReference type="InterPro" id="IPR000818">
    <property type="entry name" value="TEA/ATTS_dom"/>
</dbReference>
<comment type="similarity">
    <text evidence="1">Belongs to the TEC1 family.</text>
</comment>
<dbReference type="EMBL" id="JARJCW010000096">
    <property type="protein sequence ID" value="KAJ7194697.1"/>
    <property type="molecule type" value="Genomic_DNA"/>
</dbReference>
<name>A0AAD6Y3F9_9AGAR</name>
<reference evidence="4" key="1">
    <citation type="submission" date="2023-03" db="EMBL/GenBank/DDBJ databases">
        <title>Massive genome expansion in bonnet fungi (Mycena s.s.) driven by repeated elements and novel gene families across ecological guilds.</title>
        <authorList>
            <consortium name="Lawrence Berkeley National Laboratory"/>
            <person name="Harder C.B."/>
            <person name="Miyauchi S."/>
            <person name="Viragh M."/>
            <person name="Kuo A."/>
            <person name="Thoen E."/>
            <person name="Andreopoulos B."/>
            <person name="Lu D."/>
            <person name="Skrede I."/>
            <person name="Drula E."/>
            <person name="Henrissat B."/>
            <person name="Morin E."/>
            <person name="Kohler A."/>
            <person name="Barry K."/>
            <person name="LaButti K."/>
            <person name="Morin E."/>
            <person name="Salamov A."/>
            <person name="Lipzen A."/>
            <person name="Mereny Z."/>
            <person name="Hegedus B."/>
            <person name="Baldrian P."/>
            <person name="Stursova M."/>
            <person name="Weitz H."/>
            <person name="Taylor A."/>
            <person name="Grigoriev I.V."/>
            <person name="Nagy L.G."/>
            <person name="Martin F."/>
            <person name="Kauserud H."/>
        </authorList>
    </citation>
    <scope>NUCLEOTIDE SEQUENCE</scope>
    <source>
        <strain evidence="4">9144</strain>
    </source>
</reference>
<accession>A0AAD6Y3F9</accession>
<evidence type="ECO:0000259" key="3">
    <source>
        <dbReference type="Pfam" id="PF01285"/>
    </source>
</evidence>
<dbReference type="InterPro" id="IPR038096">
    <property type="entry name" value="TEA/ATTS_sf"/>
</dbReference>